<name>A0ACD3ZAX8_FUSSC</name>
<organism evidence="1 2">
    <name type="scientific">Fusarium solani subsp. cucurbitae</name>
    <name type="common">Neocosmosporum cucurbitae</name>
    <dbReference type="NCBI Taxonomy" id="2747967"/>
    <lineage>
        <taxon>Eukaryota</taxon>
        <taxon>Fungi</taxon>
        <taxon>Dikarya</taxon>
        <taxon>Ascomycota</taxon>
        <taxon>Pezizomycotina</taxon>
        <taxon>Sordariomycetes</taxon>
        <taxon>Hypocreomycetidae</taxon>
        <taxon>Hypocreales</taxon>
        <taxon>Nectriaceae</taxon>
        <taxon>Fusarium</taxon>
        <taxon>Fusarium solani species complex</taxon>
    </lineage>
</organism>
<evidence type="ECO:0000313" key="1">
    <source>
        <dbReference type="EMBL" id="UPK98390.1"/>
    </source>
</evidence>
<dbReference type="EMBL" id="CP090036">
    <property type="protein sequence ID" value="UPK98390.1"/>
    <property type="molecule type" value="Genomic_DNA"/>
</dbReference>
<reference evidence="1" key="1">
    <citation type="submission" date="2021-11" db="EMBL/GenBank/DDBJ databases">
        <title>Fusarium solani-melongenae Genome sequencing and assembly.</title>
        <authorList>
            <person name="Xie S."/>
            <person name="Huang L."/>
            <person name="Zhang X."/>
        </authorList>
    </citation>
    <scope>NUCLEOTIDE SEQUENCE</scope>
    <source>
        <strain evidence="1">CRI 24-3</strain>
    </source>
</reference>
<sequence>MAGDKNLVFGATGPTGICLLHELVAKGDMTQRDALSAAVSKSRAIISLLGPSSVKQPKNTEFADLYRTIVPLMQEHGVYRILALGTTAMYQPDDRSSLSRAAMTTVIKVVAAGAYHKILAIKYFFEGIEDRSIEWAVFRVGNLSGMSEPSEWSADRINRSILARWLADVATSSPAKWSRQMPAVSKPSK</sequence>
<gene>
    <name evidence="1" type="ORF">LCI18_009325</name>
</gene>
<keyword evidence="2" id="KW-1185">Reference proteome</keyword>
<proteinExistence type="predicted"/>
<dbReference type="Proteomes" id="UP000830768">
    <property type="component" value="Chromosome 8"/>
</dbReference>
<protein>
    <submittedName>
        <fullName evidence="1">Uncharacterized protein</fullName>
    </submittedName>
</protein>
<evidence type="ECO:0000313" key="2">
    <source>
        <dbReference type="Proteomes" id="UP000830768"/>
    </source>
</evidence>
<accession>A0ACD3ZAX8</accession>